<dbReference type="PANTHER" id="PTHR14911">
    <property type="entry name" value="THUMP DOMAIN-CONTAINING"/>
    <property type="match status" value="1"/>
</dbReference>
<reference evidence="2 3" key="1">
    <citation type="submission" date="2016-07" db="EMBL/GenBank/DDBJ databases">
        <title>Pervasive Adenine N6-methylation of Active Genes in Fungi.</title>
        <authorList>
            <consortium name="DOE Joint Genome Institute"/>
            <person name="Mondo S.J."/>
            <person name="Dannebaum R.O."/>
            <person name="Kuo R.C."/>
            <person name="Labutti K."/>
            <person name="Haridas S."/>
            <person name="Kuo A."/>
            <person name="Salamov A."/>
            <person name="Ahrendt S.R."/>
            <person name="Lipzen A."/>
            <person name="Sullivan W."/>
            <person name="Andreopoulos W.B."/>
            <person name="Clum A."/>
            <person name="Lindquist E."/>
            <person name="Daum C."/>
            <person name="Ramamoorthy G.K."/>
            <person name="Gryganskyi A."/>
            <person name="Culley D."/>
            <person name="Magnuson J.K."/>
            <person name="James T.Y."/>
            <person name="O'Malley M.A."/>
            <person name="Stajich J.E."/>
            <person name="Spatafora J.W."/>
            <person name="Visel A."/>
            <person name="Grigoriev I.V."/>
        </authorList>
    </citation>
    <scope>NUCLEOTIDE SEQUENCE [LARGE SCALE GENOMIC DNA]</scope>
    <source>
        <strain evidence="2 3">NRRL 3116</strain>
    </source>
</reference>
<sequence length="348" mass="39048">MKGMDAFDLKLQWQHGLSVLMSIPSPLAARLTAIKSTFLKLNSNESTRDPIRFRASFDRGEVQHKGVRSQDIAAGLGNLMSMAFPSWKVDLKDYEVEAVGRWIQEESEEVEFKTDVATTKGRQQNTSSIVKGMRMHVGMALPLKLSSCPYRFRPMWGRTALKIEIAYLLLAMAGPKPGDIVMDFCSGIGTIPIVGSIHYPGSLFVGSEYLQINVDKAAENSRGMQEKVNQKSQTETGLLSNDIIGPVLFIGDARAICWRSETVDLIVSDLPWGQRENSHVYNCKLYPRMLREMIRVLKTNGRALLITGERKLLQRQLDAPFAKSSLQIVNKREVTIGFKVVVFEILRI</sequence>
<dbReference type="Pfam" id="PF01170">
    <property type="entry name" value="UPF0020"/>
    <property type="match status" value="1"/>
</dbReference>
<dbReference type="GeneID" id="33566177"/>
<dbReference type="STRING" id="64571.A0A1Y2GMC1"/>
<keyword evidence="3" id="KW-1185">Reference proteome</keyword>
<dbReference type="InterPro" id="IPR029063">
    <property type="entry name" value="SAM-dependent_MTases_sf"/>
</dbReference>
<comment type="caution">
    <text evidence="2">The sequence shown here is derived from an EMBL/GenBank/DDBJ whole genome shotgun (WGS) entry which is preliminary data.</text>
</comment>
<proteinExistence type="predicted"/>
<dbReference type="GO" id="GO:0043527">
    <property type="term" value="C:tRNA methyltransferase complex"/>
    <property type="evidence" value="ECO:0007669"/>
    <property type="project" value="UniProtKB-ARBA"/>
</dbReference>
<organism evidence="2 3">
    <name type="scientific">Lobosporangium transversale</name>
    <dbReference type="NCBI Taxonomy" id="64571"/>
    <lineage>
        <taxon>Eukaryota</taxon>
        <taxon>Fungi</taxon>
        <taxon>Fungi incertae sedis</taxon>
        <taxon>Mucoromycota</taxon>
        <taxon>Mortierellomycotina</taxon>
        <taxon>Mortierellomycetes</taxon>
        <taxon>Mortierellales</taxon>
        <taxon>Mortierellaceae</taxon>
        <taxon>Lobosporangium</taxon>
    </lineage>
</organism>
<dbReference type="OrthoDB" id="47730at2759"/>
<dbReference type="SUPFAM" id="SSF53335">
    <property type="entry name" value="S-adenosyl-L-methionine-dependent methyltransferases"/>
    <property type="match status" value="1"/>
</dbReference>
<keyword evidence="2" id="KW-0808">Transferase</keyword>
<gene>
    <name evidence="2" type="ORF">BCR41DRAFT_354568</name>
</gene>
<evidence type="ECO:0000313" key="2">
    <source>
        <dbReference type="EMBL" id="ORZ14257.1"/>
    </source>
</evidence>
<protein>
    <submittedName>
        <fullName evidence="2">S-adenosyl-L-methionine-dependent methyltransferase</fullName>
    </submittedName>
</protein>
<dbReference type="PANTHER" id="PTHR14911:SF13">
    <property type="entry name" value="TRNA (GUANINE(6)-N2)-METHYLTRANSFERASE THUMP3"/>
    <property type="match status" value="1"/>
</dbReference>
<name>A0A1Y2GMC1_9FUNG</name>
<dbReference type="GO" id="GO:0030488">
    <property type="term" value="P:tRNA methylation"/>
    <property type="evidence" value="ECO:0007669"/>
    <property type="project" value="TreeGrafter"/>
</dbReference>
<dbReference type="Gene3D" id="3.40.50.150">
    <property type="entry name" value="Vaccinia Virus protein VP39"/>
    <property type="match status" value="1"/>
</dbReference>
<dbReference type="EMBL" id="MCFF01000021">
    <property type="protein sequence ID" value="ORZ14257.1"/>
    <property type="molecule type" value="Genomic_DNA"/>
</dbReference>
<feature type="domain" description="Ribosomal RNA large subunit methyltransferase K/L-like methyltransferase" evidence="1">
    <location>
        <begin position="152"/>
        <end position="318"/>
    </location>
</feature>
<evidence type="ECO:0000313" key="3">
    <source>
        <dbReference type="Proteomes" id="UP000193648"/>
    </source>
</evidence>
<accession>A0A1Y2GMC1</accession>
<evidence type="ECO:0000259" key="1">
    <source>
        <dbReference type="Pfam" id="PF01170"/>
    </source>
</evidence>
<dbReference type="InParanoid" id="A0A1Y2GMC1"/>
<dbReference type="AlphaFoldDB" id="A0A1Y2GMC1"/>
<dbReference type="RefSeq" id="XP_021880735.1">
    <property type="nucleotide sequence ID" value="XM_022024333.1"/>
</dbReference>
<dbReference type="Proteomes" id="UP000193648">
    <property type="component" value="Unassembled WGS sequence"/>
</dbReference>
<dbReference type="GO" id="GO:0016423">
    <property type="term" value="F:tRNA (guanine) methyltransferase activity"/>
    <property type="evidence" value="ECO:0007669"/>
    <property type="project" value="TreeGrafter"/>
</dbReference>
<dbReference type="InterPro" id="IPR000241">
    <property type="entry name" value="RlmKL-like_Mtase"/>
</dbReference>
<keyword evidence="2" id="KW-0489">Methyltransferase</keyword>
<dbReference type="CDD" id="cd02440">
    <property type="entry name" value="AdoMet_MTases"/>
    <property type="match status" value="1"/>
</dbReference>